<evidence type="ECO:0000313" key="1">
    <source>
        <dbReference type="EMBL" id="AOH57155.1"/>
    </source>
</evidence>
<accession>A0A1B3XVB2</accession>
<proteinExistence type="predicted"/>
<gene>
    <name evidence="1" type="ORF">ABE28_022655</name>
</gene>
<protein>
    <submittedName>
        <fullName evidence="1">Uncharacterized protein</fullName>
    </submittedName>
</protein>
<dbReference type="EMBL" id="CP017080">
    <property type="protein sequence ID" value="AOH57155.1"/>
    <property type="molecule type" value="Genomic_DNA"/>
</dbReference>
<dbReference type="RefSeq" id="WP_064467141.1">
    <property type="nucleotide sequence ID" value="NZ_CP017080.1"/>
</dbReference>
<name>A0A1B3XVB2_9BACI</name>
<sequence length="69" mass="7396">MGEGEGGTIIESKLASKSVGLASKVAKLASKSVELASKVAKLASNAPKWCKKAMIMRRTRAEFERNTRS</sequence>
<dbReference type="AlphaFoldDB" id="A0A1B3XVB2"/>
<reference evidence="1 2" key="1">
    <citation type="submission" date="2016-08" db="EMBL/GenBank/DDBJ databases">
        <title>Complete genome sequence of Bacillus muralis G25-68, a strain with toxicity to nematodes.</title>
        <authorList>
            <person name="Zheng Z."/>
        </authorList>
    </citation>
    <scope>NUCLEOTIDE SEQUENCE [LARGE SCALE GENOMIC DNA]</scope>
    <source>
        <strain evidence="1 2">G25-68</strain>
    </source>
</reference>
<dbReference type="Proteomes" id="UP000077926">
    <property type="component" value="Chromosome"/>
</dbReference>
<keyword evidence="2" id="KW-1185">Reference proteome</keyword>
<organism evidence="1 2">
    <name type="scientific">Peribacillus muralis</name>
    <dbReference type="NCBI Taxonomy" id="264697"/>
    <lineage>
        <taxon>Bacteria</taxon>
        <taxon>Bacillati</taxon>
        <taxon>Bacillota</taxon>
        <taxon>Bacilli</taxon>
        <taxon>Bacillales</taxon>
        <taxon>Bacillaceae</taxon>
        <taxon>Peribacillus</taxon>
    </lineage>
</organism>
<evidence type="ECO:0000313" key="2">
    <source>
        <dbReference type="Proteomes" id="UP000077926"/>
    </source>
</evidence>
<dbReference type="KEGG" id="bmur:ABE28_022655"/>